<dbReference type="RefSeq" id="WP_408623726.1">
    <property type="nucleotide sequence ID" value="NZ_JBEQCT010000004.1"/>
</dbReference>
<dbReference type="InterPro" id="IPR019927">
    <property type="entry name" value="Ribosomal_uL3_bac/org-type"/>
</dbReference>
<sequence>MIGLVGRKVGMTRIFTEDGVSIPVTVIECEPNRVTRLINEELDGYRALQVTTGTKKANRVNKAQAGQFAKAGVEAGRGLWEFRLNEEEGEGIEIGGELKVDLFNEVKKVDVTGTSKGKGFQGGVKRWNFRTQDMTHGNSLSHRAPGSIGQNQTPGRVFKGKKMAGHMGAERVTVQSLEVVRVDLERNLLLVKGAIPGATNSDVIVKPAVKA</sequence>
<dbReference type="GO" id="GO:0005840">
    <property type="term" value="C:ribosome"/>
    <property type="evidence" value="ECO:0007669"/>
    <property type="project" value="UniProtKB-KW"/>
</dbReference>
<keyword evidence="4 8" id="KW-0694">RNA-binding</keyword>
<comment type="subunit">
    <text evidence="8 10">Part of the 50S ribosomal subunit. Forms a cluster with proteins L14 and L19.</text>
</comment>
<dbReference type="InterPro" id="IPR019926">
    <property type="entry name" value="Ribosomal_uL3_CS"/>
</dbReference>
<comment type="caution">
    <text evidence="11">The sequence shown here is derived from an EMBL/GenBank/DDBJ whole genome shotgun (WGS) entry which is preliminary data.</text>
</comment>
<gene>
    <name evidence="8 11" type="primary">rplC</name>
    <name evidence="11" type="ORF">ABUE30_10525</name>
</gene>
<dbReference type="HAMAP" id="MF_01325_B">
    <property type="entry name" value="Ribosomal_uL3_B"/>
    <property type="match status" value="1"/>
</dbReference>
<comment type="function">
    <text evidence="8 10">One of the primary rRNA binding proteins, it binds directly near the 3'-end of the 23S rRNA, where it nucleates assembly of the 50S subunit.</text>
</comment>
<keyword evidence="3 8" id="KW-0699">rRNA-binding</keyword>
<evidence type="ECO:0000313" key="11">
    <source>
        <dbReference type="EMBL" id="MFM2485490.1"/>
    </source>
</evidence>
<dbReference type="SUPFAM" id="SSF50447">
    <property type="entry name" value="Translation proteins"/>
    <property type="match status" value="1"/>
</dbReference>
<dbReference type="NCBIfam" id="TIGR03625">
    <property type="entry name" value="L3_bact"/>
    <property type="match status" value="1"/>
</dbReference>
<protein>
    <recommendedName>
        <fullName evidence="7 8">Large ribosomal subunit protein uL3</fullName>
    </recommendedName>
</protein>
<evidence type="ECO:0000256" key="7">
    <source>
        <dbReference type="ARBA" id="ARBA00035243"/>
    </source>
</evidence>
<evidence type="ECO:0000313" key="12">
    <source>
        <dbReference type="Proteomes" id="UP001629953"/>
    </source>
</evidence>
<dbReference type="Gene3D" id="2.40.30.10">
    <property type="entry name" value="Translation factors"/>
    <property type="match status" value="1"/>
</dbReference>
<accession>A0ABW9G734</accession>
<evidence type="ECO:0000256" key="9">
    <source>
        <dbReference type="RuleBase" id="RU003905"/>
    </source>
</evidence>
<evidence type="ECO:0000256" key="5">
    <source>
        <dbReference type="ARBA" id="ARBA00022980"/>
    </source>
</evidence>
<dbReference type="InterPro" id="IPR009000">
    <property type="entry name" value="Transl_B-barrel_sf"/>
</dbReference>
<evidence type="ECO:0000256" key="8">
    <source>
        <dbReference type="HAMAP-Rule" id="MF_01325"/>
    </source>
</evidence>
<keyword evidence="6 8" id="KW-0687">Ribonucleoprotein</keyword>
<keyword evidence="5 8" id="KW-0689">Ribosomal protein</keyword>
<organism evidence="11 12">
    <name type="scientific">Celerinatantimonas yamalensis</name>
    <dbReference type="NCBI Taxonomy" id="559956"/>
    <lineage>
        <taxon>Bacteria</taxon>
        <taxon>Pseudomonadati</taxon>
        <taxon>Pseudomonadota</taxon>
        <taxon>Gammaproteobacteria</taxon>
        <taxon>Celerinatantimonadaceae</taxon>
        <taxon>Celerinatantimonas</taxon>
    </lineage>
</organism>
<feature type="modified residue" description="N5-methylglutamine" evidence="8">
    <location>
        <position position="152"/>
    </location>
</feature>
<evidence type="ECO:0000256" key="1">
    <source>
        <dbReference type="ARBA" id="ARBA00006540"/>
    </source>
</evidence>
<evidence type="ECO:0000256" key="3">
    <source>
        <dbReference type="ARBA" id="ARBA00022730"/>
    </source>
</evidence>
<keyword evidence="2 8" id="KW-0488">Methylation</keyword>
<dbReference type="PROSITE" id="PS00474">
    <property type="entry name" value="RIBOSOMAL_L3"/>
    <property type="match status" value="1"/>
</dbReference>
<reference evidence="11 12" key="1">
    <citation type="journal article" date="2013" name="Int. J. Syst. Evol. Microbiol.">
        <title>Celerinatantimonas yamalensis sp. nov., a cold-adapted diazotrophic bacterium from a cold permafrost brine.</title>
        <authorList>
            <person name="Shcherbakova V."/>
            <person name="Chuvilskaya N."/>
            <person name="Rivkina E."/>
            <person name="Demidov N."/>
            <person name="Uchaeva V."/>
            <person name="Suetin S."/>
            <person name="Suzina N."/>
            <person name="Gilichinsky D."/>
        </authorList>
    </citation>
    <scope>NUCLEOTIDE SEQUENCE [LARGE SCALE GENOMIC DNA]</scope>
    <source>
        <strain evidence="11 12">C7</strain>
    </source>
</reference>
<dbReference type="EMBL" id="JBEQCT010000004">
    <property type="protein sequence ID" value="MFM2485490.1"/>
    <property type="molecule type" value="Genomic_DNA"/>
</dbReference>
<dbReference type="Proteomes" id="UP001629953">
    <property type="component" value="Unassembled WGS sequence"/>
</dbReference>
<name>A0ABW9G734_9GAMM</name>
<dbReference type="InterPro" id="IPR000597">
    <property type="entry name" value="Ribosomal_uL3"/>
</dbReference>
<dbReference type="PANTHER" id="PTHR11229:SF16">
    <property type="entry name" value="LARGE RIBOSOMAL SUBUNIT PROTEIN UL3C"/>
    <property type="match status" value="1"/>
</dbReference>
<keyword evidence="12" id="KW-1185">Reference proteome</keyword>
<evidence type="ECO:0000256" key="6">
    <source>
        <dbReference type="ARBA" id="ARBA00023274"/>
    </source>
</evidence>
<comment type="similarity">
    <text evidence="1 8 9">Belongs to the universal ribosomal protein uL3 family.</text>
</comment>
<dbReference type="Pfam" id="PF00297">
    <property type="entry name" value="Ribosomal_L3"/>
    <property type="match status" value="1"/>
</dbReference>
<evidence type="ECO:0000256" key="10">
    <source>
        <dbReference type="RuleBase" id="RU003906"/>
    </source>
</evidence>
<evidence type="ECO:0000256" key="4">
    <source>
        <dbReference type="ARBA" id="ARBA00022884"/>
    </source>
</evidence>
<evidence type="ECO:0000256" key="2">
    <source>
        <dbReference type="ARBA" id="ARBA00022481"/>
    </source>
</evidence>
<dbReference type="Gene3D" id="3.30.160.810">
    <property type="match status" value="1"/>
</dbReference>
<dbReference type="PANTHER" id="PTHR11229">
    <property type="entry name" value="50S RIBOSOMAL PROTEIN L3"/>
    <property type="match status" value="1"/>
</dbReference>
<comment type="PTM">
    <text evidence="8">Methylated by PrmB.</text>
</comment>
<proteinExistence type="inferred from homology"/>